<protein>
    <submittedName>
        <fullName evidence="2">Tripartite tricarboxylate transporter substrate binding protein</fullName>
    </submittedName>
</protein>
<proteinExistence type="inferred from homology"/>
<comment type="similarity">
    <text evidence="1">Belongs to the UPF0065 (bug) family.</text>
</comment>
<dbReference type="PANTHER" id="PTHR42928:SF5">
    <property type="entry name" value="BLR1237 PROTEIN"/>
    <property type="match status" value="1"/>
</dbReference>
<reference evidence="2 3" key="1">
    <citation type="submission" date="2018-08" db="EMBL/GenBank/DDBJ databases">
        <title>Hydrogenophaga sp. LA-38 isolated from sludge.</title>
        <authorList>
            <person name="Im W.-T."/>
        </authorList>
    </citation>
    <scope>NUCLEOTIDE SEQUENCE [LARGE SCALE GENOMIC DNA]</scope>
    <source>
        <strain evidence="2 3">LA-38</strain>
    </source>
</reference>
<dbReference type="Gene3D" id="3.40.190.10">
    <property type="entry name" value="Periplasmic binding protein-like II"/>
    <property type="match status" value="1"/>
</dbReference>
<dbReference type="Pfam" id="PF03401">
    <property type="entry name" value="TctC"/>
    <property type="match status" value="1"/>
</dbReference>
<dbReference type="PIRSF" id="PIRSF017082">
    <property type="entry name" value="YflP"/>
    <property type="match status" value="1"/>
</dbReference>
<dbReference type="RefSeq" id="WP_116959986.1">
    <property type="nucleotide sequence ID" value="NZ_QVLS01000010.1"/>
</dbReference>
<dbReference type="InterPro" id="IPR005064">
    <property type="entry name" value="BUG"/>
</dbReference>
<evidence type="ECO:0000313" key="2">
    <source>
        <dbReference type="EMBL" id="RFP77580.1"/>
    </source>
</evidence>
<dbReference type="InterPro" id="IPR042100">
    <property type="entry name" value="Bug_dom1"/>
</dbReference>
<evidence type="ECO:0000313" key="3">
    <source>
        <dbReference type="Proteomes" id="UP000261931"/>
    </source>
</evidence>
<evidence type="ECO:0000256" key="1">
    <source>
        <dbReference type="ARBA" id="ARBA00006987"/>
    </source>
</evidence>
<accession>A0A372EGK3</accession>
<organism evidence="2 3">
    <name type="scientific">Hydrogenophaga borbori</name>
    <dbReference type="NCBI Taxonomy" id="2294117"/>
    <lineage>
        <taxon>Bacteria</taxon>
        <taxon>Pseudomonadati</taxon>
        <taxon>Pseudomonadota</taxon>
        <taxon>Betaproteobacteria</taxon>
        <taxon>Burkholderiales</taxon>
        <taxon>Comamonadaceae</taxon>
        <taxon>Hydrogenophaga</taxon>
    </lineage>
</organism>
<dbReference type="SUPFAM" id="SSF53850">
    <property type="entry name" value="Periplasmic binding protein-like II"/>
    <property type="match status" value="1"/>
</dbReference>
<name>A0A372EGK3_9BURK</name>
<dbReference type="PANTHER" id="PTHR42928">
    <property type="entry name" value="TRICARBOXYLATE-BINDING PROTEIN"/>
    <property type="match status" value="1"/>
</dbReference>
<gene>
    <name evidence="2" type="ORF">DY262_15330</name>
</gene>
<sequence length="330" mass="34779">MTPRPSTALRRLGQWLMPLLALGGAMPLAAQTWPSRPVTLVVGTPAGGAVDVYARTLGDQLARQTGGTFVVENRAGANGNLSAEQVRKAAPDGHTLWISTQAMFTINPSAYPSLPWKPSDFKPIAKGVESPLVLVVHPSVPVDRLADLGPWLKAHADKAAYASFSPGTPSHFLGFQFSERLKVPMVHIPYKGSAPQITDLLGGQVPLGFTQLQSALPHVQSGKLKALAVTSAQRSRFLPQVPTLAELGHGDLNTTVWFGLMAPAGTPPAVTDAIMAAAVKAQADPGYKGKLEAQGFDVPTESGAAFEKTIAAETARWAQVVKATGFKAND</sequence>
<dbReference type="AlphaFoldDB" id="A0A372EGK3"/>
<keyword evidence="3" id="KW-1185">Reference proteome</keyword>
<dbReference type="Gene3D" id="3.40.190.150">
    <property type="entry name" value="Bordetella uptake gene, domain 1"/>
    <property type="match status" value="1"/>
</dbReference>
<dbReference type="EMBL" id="QVLS01000010">
    <property type="protein sequence ID" value="RFP77580.1"/>
    <property type="molecule type" value="Genomic_DNA"/>
</dbReference>
<dbReference type="Proteomes" id="UP000261931">
    <property type="component" value="Unassembled WGS sequence"/>
</dbReference>
<dbReference type="CDD" id="cd07012">
    <property type="entry name" value="PBP2_Bug_TTT"/>
    <property type="match status" value="1"/>
</dbReference>
<comment type="caution">
    <text evidence="2">The sequence shown here is derived from an EMBL/GenBank/DDBJ whole genome shotgun (WGS) entry which is preliminary data.</text>
</comment>